<dbReference type="EC" id="2.1.2.10" evidence="2 7"/>
<dbReference type="InterPro" id="IPR027266">
    <property type="entry name" value="TrmE/GcvT-like"/>
</dbReference>
<dbReference type="AlphaFoldDB" id="B3EMJ1"/>
<dbReference type="InterPro" id="IPR006223">
    <property type="entry name" value="GcvT"/>
</dbReference>
<dbReference type="InterPro" id="IPR029043">
    <property type="entry name" value="GcvT/YgfZ_C"/>
</dbReference>
<dbReference type="Gene3D" id="3.30.70.1400">
    <property type="entry name" value="Aminomethyltransferase beta-barrel domains"/>
    <property type="match status" value="1"/>
</dbReference>
<evidence type="ECO:0000313" key="11">
    <source>
        <dbReference type="EMBL" id="ACE04930.1"/>
    </source>
</evidence>
<feature type="domain" description="Aminomethyltransferase C-terminal" evidence="10">
    <location>
        <begin position="318"/>
        <end position="397"/>
    </location>
</feature>
<evidence type="ECO:0000256" key="4">
    <source>
        <dbReference type="ARBA" id="ARBA00022679"/>
    </source>
</evidence>
<evidence type="ECO:0000256" key="2">
    <source>
        <dbReference type="ARBA" id="ARBA00012616"/>
    </source>
</evidence>
<dbReference type="PIRSF" id="PIRSF006487">
    <property type="entry name" value="GcvT"/>
    <property type="match status" value="1"/>
</dbReference>
<dbReference type="NCBIfam" id="NF001567">
    <property type="entry name" value="PRK00389.1"/>
    <property type="match status" value="1"/>
</dbReference>
<dbReference type="InterPro" id="IPR006222">
    <property type="entry name" value="GCVT_N"/>
</dbReference>
<dbReference type="Gene3D" id="4.10.1250.10">
    <property type="entry name" value="Aminomethyltransferase fragment"/>
    <property type="match status" value="1"/>
</dbReference>
<dbReference type="HOGENOM" id="CLU_007884_10_2_10"/>
<dbReference type="GO" id="GO:0005960">
    <property type="term" value="C:glycine cleavage complex"/>
    <property type="evidence" value="ECO:0007669"/>
    <property type="project" value="InterPro"/>
</dbReference>
<dbReference type="Gene3D" id="2.40.30.110">
    <property type="entry name" value="Aminomethyltransferase beta-barrel domains"/>
    <property type="match status" value="1"/>
</dbReference>
<reference evidence="11" key="1">
    <citation type="submission" date="2008-06" db="EMBL/GenBank/DDBJ databases">
        <title>Complete sequence of Chlorobium phaeobacteroides BS1.</title>
        <authorList>
            <consortium name="US DOE Joint Genome Institute"/>
            <person name="Lucas S."/>
            <person name="Copeland A."/>
            <person name="Lapidus A."/>
            <person name="Glavina del Rio T."/>
            <person name="Dalin E."/>
            <person name="Tice H."/>
            <person name="Bruce D."/>
            <person name="Goodwin L."/>
            <person name="Pitluck S."/>
            <person name="Schmutz J."/>
            <person name="Larimer F."/>
            <person name="Land M."/>
            <person name="Hauser L."/>
            <person name="Kyrpides N."/>
            <person name="Ovchinnikova G."/>
            <person name="Li T."/>
            <person name="Liu Z."/>
            <person name="Zhao F."/>
            <person name="Overmann J."/>
            <person name="Bryant D.A."/>
            <person name="Richardson P."/>
        </authorList>
    </citation>
    <scope>NUCLEOTIDE SEQUENCE [LARGE SCALE GENOMIC DNA]</scope>
    <source>
        <strain evidence="11">BS1</strain>
    </source>
</reference>
<dbReference type="eggNOG" id="COG0404">
    <property type="taxonomic scope" value="Bacteria"/>
</dbReference>
<dbReference type="EMBL" id="CP001101">
    <property type="protein sequence ID" value="ACE04930.1"/>
    <property type="molecule type" value="Genomic_DNA"/>
</dbReference>
<dbReference type="GO" id="GO:0008483">
    <property type="term" value="F:transaminase activity"/>
    <property type="evidence" value="ECO:0007669"/>
    <property type="project" value="UniProtKB-KW"/>
</dbReference>
<dbReference type="Pfam" id="PF01571">
    <property type="entry name" value="GCV_T"/>
    <property type="match status" value="1"/>
</dbReference>
<evidence type="ECO:0000256" key="7">
    <source>
        <dbReference type="HAMAP-Rule" id="MF_00259"/>
    </source>
</evidence>
<keyword evidence="3 7" id="KW-0032">Aminotransferase</keyword>
<dbReference type="GO" id="GO:0019464">
    <property type="term" value="P:glycine decarboxylation via glycine cleavage system"/>
    <property type="evidence" value="ECO:0007669"/>
    <property type="project" value="UniProtKB-UniRule"/>
</dbReference>
<evidence type="ECO:0000259" key="10">
    <source>
        <dbReference type="Pfam" id="PF08669"/>
    </source>
</evidence>
<dbReference type="PANTHER" id="PTHR43757">
    <property type="entry name" value="AMINOMETHYLTRANSFERASE"/>
    <property type="match status" value="1"/>
</dbReference>
<organism evidence="11">
    <name type="scientific">Chlorobium phaeobacteroides (strain BS1)</name>
    <dbReference type="NCBI Taxonomy" id="331678"/>
    <lineage>
        <taxon>Bacteria</taxon>
        <taxon>Pseudomonadati</taxon>
        <taxon>Chlorobiota</taxon>
        <taxon>Chlorobiia</taxon>
        <taxon>Chlorobiales</taxon>
        <taxon>Chlorobiaceae</taxon>
        <taxon>Chlorobium/Pelodictyon group</taxon>
        <taxon>Chlorobium</taxon>
    </lineage>
</organism>
<dbReference type="SUPFAM" id="SSF101790">
    <property type="entry name" value="Aminomethyltransferase beta-barrel domain"/>
    <property type="match status" value="1"/>
</dbReference>
<dbReference type="Pfam" id="PF08669">
    <property type="entry name" value="GCV_T_C"/>
    <property type="match status" value="1"/>
</dbReference>
<comment type="catalytic activity">
    <reaction evidence="6 7">
        <text>N(6)-[(R)-S(8)-aminomethyldihydrolipoyl]-L-lysyl-[protein] + (6S)-5,6,7,8-tetrahydrofolate = N(6)-[(R)-dihydrolipoyl]-L-lysyl-[protein] + (6R)-5,10-methylene-5,6,7,8-tetrahydrofolate + NH4(+)</text>
        <dbReference type="Rhea" id="RHEA:16945"/>
        <dbReference type="Rhea" id="RHEA-COMP:10475"/>
        <dbReference type="Rhea" id="RHEA-COMP:10492"/>
        <dbReference type="ChEBI" id="CHEBI:15636"/>
        <dbReference type="ChEBI" id="CHEBI:28938"/>
        <dbReference type="ChEBI" id="CHEBI:57453"/>
        <dbReference type="ChEBI" id="CHEBI:83100"/>
        <dbReference type="ChEBI" id="CHEBI:83143"/>
        <dbReference type="EC" id="2.1.2.10"/>
    </reaction>
</comment>
<dbReference type="InterPro" id="IPR022903">
    <property type="entry name" value="GcvT_bac"/>
</dbReference>
<gene>
    <name evidence="7" type="primary">gcvT</name>
    <name evidence="11" type="ordered locus">Cphamn1_2020</name>
</gene>
<sequence>MGQLSASARRSLFLAFFGMFSDCSTEAQANIEVVGDMKKTALYAWHQAAGAKIIDFCGYLMPVQYSGIMAEHQCVRSSAGLFDVSHMGSFYVRGDRALEFLQHMTTNDASVLKNGQAQYTLMLYSDGGIVDDLIVYRVDHETWFIVVNAGNRQKDFEWLSGHIQDFEGVAIEDHSESLSLIALQGPKSKHILQRVLASSVCEQLPAFHFLRTDFEGTEIMVACTGYTGEKGVEISVPDQSAELLWKTIIKEGEAFDIQPVGLGARDTLRLEMGYPLYGHEITRETNPMETRLRWVTKLEKGEFIGREACVEAERNPEKTLVGFSMEERAIPRQGYVLYDRDDNEVGTVCSGTMSPTLHKPIGTAHVLRAVMEPGTPVFLEVRNKRYRGEVTRLPFVKAAGNSK</sequence>
<accession>B3EMJ1</accession>
<dbReference type="InterPro" id="IPR013977">
    <property type="entry name" value="GcvT_C"/>
</dbReference>
<feature type="domain" description="GCVT N-terminal" evidence="9">
    <location>
        <begin position="42"/>
        <end position="300"/>
    </location>
</feature>
<dbReference type="PANTHER" id="PTHR43757:SF2">
    <property type="entry name" value="AMINOMETHYLTRANSFERASE, MITOCHONDRIAL"/>
    <property type="match status" value="1"/>
</dbReference>
<evidence type="ECO:0000256" key="1">
    <source>
        <dbReference type="ARBA" id="ARBA00008609"/>
    </source>
</evidence>
<protein>
    <recommendedName>
        <fullName evidence="2 7">Aminomethyltransferase</fullName>
        <ecNumber evidence="2 7">2.1.2.10</ecNumber>
    </recommendedName>
    <alternativeName>
        <fullName evidence="5 7">Glycine cleavage system T protein</fullName>
    </alternativeName>
</protein>
<dbReference type="InterPro" id="IPR028896">
    <property type="entry name" value="GcvT/YgfZ/DmdA"/>
</dbReference>
<evidence type="ECO:0000256" key="8">
    <source>
        <dbReference type="PIRSR" id="PIRSR006487-1"/>
    </source>
</evidence>
<evidence type="ECO:0000256" key="3">
    <source>
        <dbReference type="ARBA" id="ARBA00022576"/>
    </source>
</evidence>
<keyword evidence="4 7" id="KW-0808">Transferase</keyword>
<feature type="binding site" evidence="8">
    <location>
        <position position="233"/>
    </location>
    <ligand>
        <name>substrate</name>
    </ligand>
</feature>
<proteinExistence type="inferred from homology"/>
<dbReference type="FunFam" id="3.30.70.1400:FF:000001">
    <property type="entry name" value="Aminomethyltransferase"/>
    <property type="match status" value="1"/>
</dbReference>
<dbReference type="SUPFAM" id="SSF103025">
    <property type="entry name" value="Folate-binding domain"/>
    <property type="match status" value="1"/>
</dbReference>
<evidence type="ECO:0000256" key="6">
    <source>
        <dbReference type="ARBA" id="ARBA00047665"/>
    </source>
</evidence>
<dbReference type="STRING" id="331678.Cphamn1_2020"/>
<dbReference type="KEGG" id="cpb:Cphamn1_2020"/>
<comment type="similarity">
    <text evidence="1 7">Belongs to the GcvT family.</text>
</comment>
<evidence type="ECO:0000256" key="5">
    <source>
        <dbReference type="ARBA" id="ARBA00031395"/>
    </source>
</evidence>
<dbReference type="NCBIfam" id="TIGR00528">
    <property type="entry name" value="gcvT"/>
    <property type="match status" value="1"/>
</dbReference>
<comment type="subunit">
    <text evidence="7">The glycine cleavage system is composed of four proteins: P, T, L and H.</text>
</comment>
<name>B3EMJ1_CHLPB</name>
<comment type="function">
    <text evidence="7">The glycine cleavage system catalyzes the degradation of glycine.</text>
</comment>
<dbReference type="HAMAP" id="MF_00259">
    <property type="entry name" value="GcvT"/>
    <property type="match status" value="1"/>
</dbReference>
<evidence type="ECO:0000259" key="9">
    <source>
        <dbReference type="Pfam" id="PF01571"/>
    </source>
</evidence>
<dbReference type="Gene3D" id="3.30.1360.120">
    <property type="entry name" value="Probable tRNA modification gtpase trme, domain 1"/>
    <property type="match status" value="1"/>
</dbReference>
<dbReference type="GO" id="GO:0004047">
    <property type="term" value="F:aminomethyltransferase activity"/>
    <property type="evidence" value="ECO:0007669"/>
    <property type="project" value="UniProtKB-UniRule"/>
</dbReference>